<keyword evidence="9" id="KW-1185">Reference proteome</keyword>
<gene>
    <name evidence="8" type="ORF">I7X43_03830</name>
</gene>
<dbReference type="GO" id="GO:0032993">
    <property type="term" value="C:protein-DNA complex"/>
    <property type="evidence" value="ECO:0007669"/>
    <property type="project" value="TreeGrafter"/>
</dbReference>
<dbReference type="GO" id="GO:0000156">
    <property type="term" value="F:phosphorelay response regulator activity"/>
    <property type="evidence" value="ECO:0007669"/>
    <property type="project" value="TreeGrafter"/>
</dbReference>
<feature type="domain" description="Response regulatory" evidence="7">
    <location>
        <begin position="6"/>
        <end position="121"/>
    </location>
</feature>
<dbReference type="InterPro" id="IPR011006">
    <property type="entry name" value="CheY-like_superfamily"/>
</dbReference>
<sequence length="383" mass="42206">MNAKSKILVVDDEPLMRELYSDALSDCFEISFAVDGLDALKLLADGFRPEAIVMDVSMPELDGYETCRRIRQRDAEAPPVLFVSSNDQLEDRMRGYDAGGSDYVCKPFDTVELLTKIRLQIQADTQRRALHAERDEAMQAVLSSADMAGELGVVLDFQRELNACPDAVALASQLFAALGRYGFEACVRIHSRGRMISKSSGGPCTALEHSILNALEAQKSGPRIRPFQSNTSFNFGAVVLFVRQLAMVRGVEMDQESQERHGRAIDNIALLLEAAVSRLQGIEGEGAVRALGATRSLIDVASETLRDVVARNEAMTLEAREAFAHLQAELDVLYIHLGLTSRQEDLLTDLVKSHAERVLGVLERSRETEGSLQRVISDLRVQG</sequence>
<evidence type="ECO:0000256" key="3">
    <source>
        <dbReference type="ARBA" id="ARBA00023015"/>
    </source>
</evidence>
<proteinExistence type="predicted"/>
<keyword evidence="5" id="KW-0804">Transcription</keyword>
<evidence type="ECO:0000313" key="8">
    <source>
        <dbReference type="EMBL" id="MBH9551973.1"/>
    </source>
</evidence>
<keyword evidence="3" id="KW-0805">Transcription regulation</keyword>
<dbReference type="GO" id="GO:0006355">
    <property type="term" value="P:regulation of DNA-templated transcription"/>
    <property type="evidence" value="ECO:0007669"/>
    <property type="project" value="TreeGrafter"/>
</dbReference>
<dbReference type="GO" id="GO:0000976">
    <property type="term" value="F:transcription cis-regulatory region binding"/>
    <property type="evidence" value="ECO:0007669"/>
    <property type="project" value="TreeGrafter"/>
</dbReference>
<accession>A0A931NA13</accession>
<dbReference type="PROSITE" id="PS50110">
    <property type="entry name" value="RESPONSE_REGULATORY"/>
    <property type="match status" value="1"/>
</dbReference>
<dbReference type="EMBL" id="JAEDAL010000001">
    <property type="protein sequence ID" value="MBH9551973.1"/>
    <property type="molecule type" value="Genomic_DNA"/>
</dbReference>
<name>A0A931NA13_9BURK</name>
<feature type="modified residue" description="4-aspartylphosphate" evidence="6">
    <location>
        <position position="55"/>
    </location>
</feature>
<dbReference type="AlphaFoldDB" id="A0A931NA13"/>
<reference evidence="8" key="1">
    <citation type="submission" date="2020-12" db="EMBL/GenBank/DDBJ databases">
        <title>The genome sequence of Inhella sp. 4Y17.</title>
        <authorList>
            <person name="Liu Y."/>
        </authorList>
    </citation>
    <scope>NUCLEOTIDE SEQUENCE</scope>
    <source>
        <strain evidence="8">4Y10</strain>
    </source>
</reference>
<dbReference type="PANTHER" id="PTHR48111:SF1">
    <property type="entry name" value="TWO-COMPONENT RESPONSE REGULATOR ORR33"/>
    <property type="match status" value="1"/>
</dbReference>
<evidence type="ECO:0000256" key="4">
    <source>
        <dbReference type="ARBA" id="ARBA00023125"/>
    </source>
</evidence>
<dbReference type="SMART" id="SM00448">
    <property type="entry name" value="REC"/>
    <property type="match status" value="1"/>
</dbReference>
<dbReference type="RefSeq" id="WP_198099558.1">
    <property type="nucleotide sequence ID" value="NZ_JAEDAL010000001.1"/>
</dbReference>
<comment type="caution">
    <text evidence="8">The sequence shown here is derived from an EMBL/GenBank/DDBJ whole genome shotgun (WGS) entry which is preliminary data.</text>
</comment>
<dbReference type="Pfam" id="PF00072">
    <property type="entry name" value="Response_reg"/>
    <property type="match status" value="1"/>
</dbReference>
<dbReference type="InterPro" id="IPR039420">
    <property type="entry name" value="WalR-like"/>
</dbReference>
<evidence type="ECO:0000256" key="5">
    <source>
        <dbReference type="ARBA" id="ARBA00023163"/>
    </source>
</evidence>
<dbReference type="Proteomes" id="UP000620139">
    <property type="component" value="Unassembled WGS sequence"/>
</dbReference>
<dbReference type="InterPro" id="IPR001789">
    <property type="entry name" value="Sig_transdc_resp-reg_receiver"/>
</dbReference>
<evidence type="ECO:0000259" key="7">
    <source>
        <dbReference type="PROSITE" id="PS50110"/>
    </source>
</evidence>
<keyword evidence="1 6" id="KW-0597">Phosphoprotein</keyword>
<dbReference type="GO" id="GO:0005829">
    <property type="term" value="C:cytosol"/>
    <property type="evidence" value="ECO:0007669"/>
    <property type="project" value="TreeGrafter"/>
</dbReference>
<evidence type="ECO:0000256" key="6">
    <source>
        <dbReference type="PROSITE-ProRule" id="PRU00169"/>
    </source>
</evidence>
<dbReference type="SUPFAM" id="SSF52172">
    <property type="entry name" value="CheY-like"/>
    <property type="match status" value="1"/>
</dbReference>
<dbReference type="PANTHER" id="PTHR48111">
    <property type="entry name" value="REGULATOR OF RPOS"/>
    <property type="match status" value="1"/>
</dbReference>
<dbReference type="Gene3D" id="3.40.50.2300">
    <property type="match status" value="1"/>
</dbReference>
<dbReference type="CDD" id="cd17574">
    <property type="entry name" value="REC_OmpR"/>
    <property type="match status" value="1"/>
</dbReference>
<evidence type="ECO:0000256" key="1">
    <source>
        <dbReference type="ARBA" id="ARBA00022553"/>
    </source>
</evidence>
<protein>
    <submittedName>
        <fullName evidence="8">Response regulator transcription factor</fullName>
    </submittedName>
</protein>
<keyword evidence="2" id="KW-0902">Two-component regulatory system</keyword>
<organism evidence="8 9">
    <name type="scientific">Inhella gelatinilytica</name>
    <dbReference type="NCBI Taxonomy" id="2795030"/>
    <lineage>
        <taxon>Bacteria</taxon>
        <taxon>Pseudomonadati</taxon>
        <taxon>Pseudomonadota</taxon>
        <taxon>Betaproteobacteria</taxon>
        <taxon>Burkholderiales</taxon>
        <taxon>Sphaerotilaceae</taxon>
        <taxon>Inhella</taxon>
    </lineage>
</organism>
<evidence type="ECO:0000313" key="9">
    <source>
        <dbReference type="Proteomes" id="UP000620139"/>
    </source>
</evidence>
<keyword evidence="4" id="KW-0238">DNA-binding</keyword>
<evidence type="ECO:0000256" key="2">
    <source>
        <dbReference type="ARBA" id="ARBA00023012"/>
    </source>
</evidence>